<name>A0A7X9RZV0_9BACT</name>
<dbReference type="SUPFAM" id="SSF56300">
    <property type="entry name" value="Metallo-dependent phosphatases"/>
    <property type="match status" value="1"/>
</dbReference>
<dbReference type="PANTHER" id="PTHR33987">
    <property type="entry name" value="CALCINEURIN-LIKE METALLO-PHOSPHOESTERASE SUPERFAMILY PROTEIN"/>
    <property type="match status" value="1"/>
</dbReference>
<accession>A0A7X9RZV0</accession>
<dbReference type="CDD" id="cd07389">
    <property type="entry name" value="MPP_PhoD"/>
    <property type="match status" value="1"/>
</dbReference>
<dbReference type="EMBL" id="JABANE010000115">
    <property type="protein sequence ID" value="NME71805.1"/>
    <property type="molecule type" value="Genomic_DNA"/>
</dbReference>
<keyword evidence="3" id="KW-1185">Reference proteome</keyword>
<evidence type="ECO:0000259" key="1">
    <source>
        <dbReference type="Pfam" id="PF09423"/>
    </source>
</evidence>
<comment type="caution">
    <text evidence="2">The sequence shown here is derived from an EMBL/GenBank/DDBJ whole genome shotgun (WGS) entry which is preliminary data.</text>
</comment>
<proteinExistence type="predicted"/>
<gene>
    <name evidence="2" type="ORF">HHU12_27820</name>
</gene>
<dbReference type="Proteomes" id="UP000576082">
    <property type="component" value="Unassembled WGS sequence"/>
</dbReference>
<dbReference type="InterPro" id="IPR018946">
    <property type="entry name" value="PhoD-like_MPP"/>
</dbReference>
<dbReference type="RefSeq" id="WP_169660011.1">
    <property type="nucleotide sequence ID" value="NZ_JABANE010000115.1"/>
</dbReference>
<organism evidence="2 3">
    <name type="scientific">Flammeovirga aprica JL-4</name>
    <dbReference type="NCBI Taxonomy" id="694437"/>
    <lineage>
        <taxon>Bacteria</taxon>
        <taxon>Pseudomonadati</taxon>
        <taxon>Bacteroidota</taxon>
        <taxon>Cytophagia</taxon>
        <taxon>Cytophagales</taxon>
        <taxon>Flammeovirgaceae</taxon>
        <taxon>Flammeovirga</taxon>
    </lineage>
</organism>
<dbReference type="Gene3D" id="3.60.21.70">
    <property type="entry name" value="PhoD-like phosphatase"/>
    <property type="match status" value="1"/>
</dbReference>
<dbReference type="InterPro" id="IPR038607">
    <property type="entry name" value="PhoD-like_sf"/>
</dbReference>
<protein>
    <submittedName>
        <fullName evidence="2">Alkaline phosphatase family protein</fullName>
    </submittedName>
</protein>
<evidence type="ECO:0000313" key="2">
    <source>
        <dbReference type="EMBL" id="NME71805.1"/>
    </source>
</evidence>
<dbReference type="Pfam" id="PF09423">
    <property type="entry name" value="PhoD"/>
    <property type="match status" value="1"/>
</dbReference>
<reference evidence="2 3" key="1">
    <citation type="submission" date="2020-04" db="EMBL/GenBank/DDBJ databases">
        <title>Flammeovirga sp. SR4, a novel species isolated from seawater.</title>
        <authorList>
            <person name="Wang X."/>
        </authorList>
    </citation>
    <scope>NUCLEOTIDE SEQUENCE [LARGE SCALE GENOMIC DNA]</scope>
    <source>
        <strain evidence="2 3">ATCC 23126</strain>
    </source>
</reference>
<dbReference type="InterPro" id="IPR029052">
    <property type="entry name" value="Metallo-depent_PP-like"/>
</dbReference>
<feature type="domain" description="PhoD-like phosphatase metallophosphatase" evidence="1">
    <location>
        <begin position="4"/>
        <end position="224"/>
    </location>
</feature>
<evidence type="ECO:0000313" key="3">
    <source>
        <dbReference type="Proteomes" id="UP000576082"/>
    </source>
</evidence>
<dbReference type="AlphaFoldDB" id="A0A7X9RZV0"/>
<sequence>MKIAFTSCFHIGQDKIQSTWNQINNYNPDYLFLLGDTIYMDYGIQSLWQRFYTPKMFESIMERKYKAQFECDAFRELIEKMRKKNGLYATWDDHDFAWNNAKGASIGTQKNEITRRLFHKYMNCSTNHPHIYYTFDTPLARVIFLDVRSEADDKRLLSEEQFQFIEEKLQHSLNNTIICGGLTLTEGVENWSKYPHDLERLSALLQQKENVLYLSGDIHKNAFIPPCNTTKEAVKTPVQLISSGLSINILGFRQQHNWCSLELFGTAAPSVTFHNKNGIDFDLTENTNEYLRKNFPVLS</sequence>
<dbReference type="PANTHER" id="PTHR33987:SF1">
    <property type="entry name" value="CALCINEURIN-LIKE METALLO-PHOSPHOESTERASE SUPERFAMILY PROTEIN"/>
    <property type="match status" value="1"/>
</dbReference>